<dbReference type="InterPro" id="IPR044993">
    <property type="entry name" value="BXL"/>
</dbReference>
<accession>A0A9P5L2H3</accession>
<feature type="domain" description="Glycoside hydrolase family 3 N-terminal" evidence="8">
    <location>
        <begin position="40"/>
        <end position="197"/>
    </location>
</feature>
<comment type="catalytic activity">
    <reaction evidence="6">
        <text>Hydrolysis of (1-&gt;4)-beta-D-xylans, to remove successive D-xylose residues from the non-reducing termini.</text>
        <dbReference type="EC" id="3.2.1.37"/>
    </reaction>
</comment>
<keyword evidence="5" id="KW-0325">Glycoprotein</keyword>
<evidence type="ECO:0000256" key="1">
    <source>
        <dbReference type="ARBA" id="ARBA00004851"/>
    </source>
</evidence>
<dbReference type="PANTHER" id="PTHR42721">
    <property type="entry name" value="SUGAR HYDROLASE-RELATED"/>
    <property type="match status" value="1"/>
</dbReference>
<comment type="caution">
    <text evidence="9">The sequence shown here is derived from an EMBL/GenBank/DDBJ whole genome shotgun (WGS) entry which is preliminary data.</text>
</comment>
<dbReference type="EC" id="3.2.1.37" evidence="7"/>
<dbReference type="InterPro" id="IPR001764">
    <property type="entry name" value="Glyco_hydro_3_N"/>
</dbReference>
<name>A0A9P5L2H3_9HYPO</name>
<dbReference type="SUPFAM" id="SSF51445">
    <property type="entry name" value="(Trans)glycosidases"/>
    <property type="match status" value="1"/>
</dbReference>
<organism evidence="9 10">
    <name type="scientific">Cylindrodendrum hubeiense</name>
    <dbReference type="NCBI Taxonomy" id="595255"/>
    <lineage>
        <taxon>Eukaryota</taxon>
        <taxon>Fungi</taxon>
        <taxon>Dikarya</taxon>
        <taxon>Ascomycota</taxon>
        <taxon>Pezizomycotina</taxon>
        <taxon>Sordariomycetes</taxon>
        <taxon>Hypocreomycetidae</taxon>
        <taxon>Hypocreales</taxon>
        <taxon>Nectriaceae</taxon>
        <taxon>Cylindrodendrum</taxon>
    </lineage>
</organism>
<dbReference type="InterPro" id="IPR036962">
    <property type="entry name" value="Glyco_hydro_3_N_sf"/>
</dbReference>
<evidence type="ECO:0000313" key="10">
    <source>
        <dbReference type="Proteomes" id="UP000722485"/>
    </source>
</evidence>
<sequence>MPILTSAAFDDQVVLDIGKVISIETRAYNNDGRVGFDLYRVVATCKHYAANDFEDCMGTERYGFDAIITTQELSEYYLPPFKTCAVEKNVGAFMCSYNGINGTPLCANHYLLEDILRQHWNWESDEHYITTDCDCVPLMVTHHKFTDNYGEAAALAMKASTNLECNSTPGAEFLISAWEQGLISEEDVNKALIRLMTALVTVGMFDPADGGQELREIGWDAVNTEAAQQLAYKAAVSVEVTNTGKVASDYVALLFQKNNAGPETLQNFVGLHKNQGYQPGDTASSGFEITLERLVRVDEDGNRVLYPGYYEFFVDLDAKSTVSFTLKGSPVLIEEFPQPRN</sequence>
<dbReference type="AlphaFoldDB" id="A0A9P5L2H3"/>
<dbReference type="GO" id="GO:0009044">
    <property type="term" value="F:xylan 1,4-beta-xylosidase activity"/>
    <property type="evidence" value="ECO:0007669"/>
    <property type="project" value="UniProtKB-EC"/>
</dbReference>
<keyword evidence="3" id="KW-0119">Carbohydrate metabolism</keyword>
<evidence type="ECO:0000313" key="9">
    <source>
        <dbReference type="EMBL" id="KAF7535708.1"/>
    </source>
</evidence>
<dbReference type="GO" id="GO:0045493">
    <property type="term" value="P:xylan catabolic process"/>
    <property type="evidence" value="ECO:0007669"/>
    <property type="project" value="UniProtKB-KW"/>
</dbReference>
<dbReference type="Pfam" id="PF00933">
    <property type="entry name" value="Glyco_hydro_3"/>
    <property type="match status" value="1"/>
</dbReference>
<evidence type="ECO:0000256" key="6">
    <source>
        <dbReference type="ARBA" id="ARBA00024574"/>
    </source>
</evidence>
<evidence type="ECO:0000256" key="7">
    <source>
        <dbReference type="ARBA" id="ARBA00026107"/>
    </source>
</evidence>
<dbReference type="OrthoDB" id="47059at2759"/>
<dbReference type="Proteomes" id="UP000722485">
    <property type="component" value="Unassembled WGS sequence"/>
</dbReference>
<keyword evidence="4" id="KW-0378">Hydrolase</keyword>
<gene>
    <name evidence="9" type="ORF">G7Z17_g13164</name>
</gene>
<comment type="similarity">
    <text evidence="2">Belongs to the glycosyl hydrolase 3 family.</text>
</comment>
<evidence type="ECO:0000256" key="3">
    <source>
        <dbReference type="ARBA" id="ARBA00022651"/>
    </source>
</evidence>
<dbReference type="GO" id="GO:0031222">
    <property type="term" value="P:arabinan catabolic process"/>
    <property type="evidence" value="ECO:0007669"/>
    <property type="project" value="TreeGrafter"/>
</dbReference>
<dbReference type="InterPro" id="IPR017853">
    <property type="entry name" value="GH"/>
</dbReference>
<dbReference type="InterPro" id="IPR013783">
    <property type="entry name" value="Ig-like_fold"/>
</dbReference>
<evidence type="ECO:0000256" key="4">
    <source>
        <dbReference type="ARBA" id="ARBA00022801"/>
    </source>
</evidence>
<protein>
    <recommendedName>
        <fullName evidence="7">xylan 1,4-beta-xylosidase</fullName>
        <ecNumber evidence="7">3.2.1.37</ecNumber>
    </recommendedName>
</protein>
<dbReference type="EMBL" id="JAANBB010000704">
    <property type="protein sequence ID" value="KAF7535708.1"/>
    <property type="molecule type" value="Genomic_DNA"/>
</dbReference>
<evidence type="ECO:0000256" key="5">
    <source>
        <dbReference type="ARBA" id="ARBA00023180"/>
    </source>
</evidence>
<comment type="pathway">
    <text evidence="1">Glycan degradation; xylan degradation.</text>
</comment>
<evidence type="ECO:0000256" key="2">
    <source>
        <dbReference type="ARBA" id="ARBA00005336"/>
    </source>
</evidence>
<keyword evidence="3" id="KW-0624">Polysaccharide degradation</keyword>
<dbReference type="PANTHER" id="PTHR42721:SF3">
    <property type="entry name" value="BETA-D-XYLOSIDASE 5-RELATED"/>
    <property type="match status" value="1"/>
</dbReference>
<proteinExistence type="inferred from homology"/>
<dbReference type="Gene3D" id="2.60.40.10">
    <property type="entry name" value="Immunoglobulins"/>
    <property type="match status" value="1"/>
</dbReference>
<keyword evidence="10" id="KW-1185">Reference proteome</keyword>
<evidence type="ECO:0000259" key="8">
    <source>
        <dbReference type="Pfam" id="PF00933"/>
    </source>
</evidence>
<keyword evidence="3" id="KW-0858">Xylan degradation</keyword>
<dbReference type="GO" id="GO:0046556">
    <property type="term" value="F:alpha-L-arabinofuranosidase activity"/>
    <property type="evidence" value="ECO:0007669"/>
    <property type="project" value="TreeGrafter"/>
</dbReference>
<reference evidence="9" key="1">
    <citation type="submission" date="2020-03" db="EMBL/GenBank/DDBJ databases">
        <title>Draft Genome Sequence of Cylindrodendrum hubeiense.</title>
        <authorList>
            <person name="Buettner E."/>
            <person name="Kellner H."/>
        </authorList>
    </citation>
    <scope>NUCLEOTIDE SEQUENCE</scope>
    <source>
        <strain evidence="9">IHI 201604</strain>
    </source>
</reference>
<dbReference type="Gene3D" id="3.20.20.300">
    <property type="entry name" value="Glycoside hydrolase, family 3, N-terminal domain"/>
    <property type="match status" value="1"/>
</dbReference>